<keyword evidence="2" id="KW-1185">Reference proteome</keyword>
<evidence type="ECO:0000313" key="2">
    <source>
        <dbReference type="Proteomes" id="UP001281761"/>
    </source>
</evidence>
<proteinExistence type="predicted"/>
<sequence>MKVQSDLSIVKSPGYRANISSISNRCFSPFLLLVASHKVTKDKEEVRCDCVEQRTNRLNLHVLALLLQRGRRLAINPHLHPLTQPVHFFPSLEQAQSNVVADVLLTHINPITIITVEIHPVIIRLETFRYAVG</sequence>
<accession>A0ABQ9WQ41</accession>
<reference evidence="1 2" key="1">
    <citation type="journal article" date="2022" name="bioRxiv">
        <title>Genomics of Preaxostyla Flagellates Illuminates Evolutionary Transitions and the Path Towards Mitochondrial Loss.</title>
        <authorList>
            <person name="Novak L.V.F."/>
            <person name="Treitli S.C."/>
            <person name="Pyrih J."/>
            <person name="Halakuc P."/>
            <person name="Pipaliya S.V."/>
            <person name="Vacek V."/>
            <person name="Brzon O."/>
            <person name="Soukal P."/>
            <person name="Eme L."/>
            <person name="Dacks J.B."/>
            <person name="Karnkowska A."/>
            <person name="Elias M."/>
            <person name="Hampl V."/>
        </authorList>
    </citation>
    <scope>NUCLEOTIDE SEQUENCE [LARGE SCALE GENOMIC DNA]</scope>
    <source>
        <strain evidence="1">NAU3</strain>
        <tissue evidence="1">Gut</tissue>
    </source>
</reference>
<name>A0ABQ9WQ41_9EUKA</name>
<dbReference type="Proteomes" id="UP001281761">
    <property type="component" value="Unassembled WGS sequence"/>
</dbReference>
<dbReference type="EMBL" id="JARBJD010000485">
    <property type="protein sequence ID" value="KAK2941595.1"/>
    <property type="molecule type" value="Genomic_DNA"/>
</dbReference>
<organism evidence="1 2">
    <name type="scientific">Blattamonas nauphoetae</name>
    <dbReference type="NCBI Taxonomy" id="2049346"/>
    <lineage>
        <taxon>Eukaryota</taxon>
        <taxon>Metamonada</taxon>
        <taxon>Preaxostyla</taxon>
        <taxon>Oxymonadida</taxon>
        <taxon>Blattamonas</taxon>
    </lineage>
</organism>
<gene>
    <name evidence="1" type="ORF">BLNAU_23495</name>
</gene>
<comment type="caution">
    <text evidence="1">The sequence shown here is derived from an EMBL/GenBank/DDBJ whole genome shotgun (WGS) entry which is preliminary data.</text>
</comment>
<evidence type="ECO:0000313" key="1">
    <source>
        <dbReference type="EMBL" id="KAK2941595.1"/>
    </source>
</evidence>
<protein>
    <submittedName>
        <fullName evidence="1">Uncharacterized protein</fullName>
    </submittedName>
</protein>